<evidence type="ECO:0008006" key="3">
    <source>
        <dbReference type="Google" id="ProtNLM"/>
    </source>
</evidence>
<protein>
    <recommendedName>
        <fullName evidence="3">DUF465 domain-containing protein</fullName>
    </recommendedName>
</protein>
<proteinExistence type="predicted"/>
<accession>A0A841L549</accession>
<reference evidence="1 2" key="1">
    <citation type="submission" date="2020-08" db="EMBL/GenBank/DDBJ databases">
        <title>Genomic Encyclopedia of Type Strains, Phase IV (KMG-IV): sequencing the most valuable type-strain genomes for metagenomic binning, comparative biology and taxonomic classification.</title>
        <authorList>
            <person name="Goeker M."/>
        </authorList>
    </citation>
    <scope>NUCLEOTIDE SEQUENCE [LARGE SCALE GENOMIC DNA]</scope>
    <source>
        <strain evidence="1 2">DSM 102189</strain>
    </source>
</reference>
<dbReference type="Gene3D" id="6.10.280.50">
    <property type="match status" value="1"/>
</dbReference>
<gene>
    <name evidence="1" type="ORF">FHS79_002191</name>
</gene>
<dbReference type="Pfam" id="PF04325">
    <property type="entry name" value="DUF465"/>
    <property type="match status" value="1"/>
</dbReference>
<evidence type="ECO:0000313" key="2">
    <source>
        <dbReference type="Proteomes" id="UP000538147"/>
    </source>
</evidence>
<keyword evidence="2" id="KW-1185">Reference proteome</keyword>
<dbReference type="EMBL" id="JACIIV010000014">
    <property type="protein sequence ID" value="MBB6228009.1"/>
    <property type="molecule type" value="Genomic_DNA"/>
</dbReference>
<name>A0A841L549_9SPHN</name>
<evidence type="ECO:0000313" key="1">
    <source>
        <dbReference type="EMBL" id="MBB6228009.1"/>
    </source>
</evidence>
<dbReference type="InterPro" id="IPR007420">
    <property type="entry name" value="DUF465"/>
</dbReference>
<sequence>MPNSHVESLNARHARLEAKLAVESRRPLPDAVALTKLKREKLRLKEELVRSA</sequence>
<dbReference type="AlphaFoldDB" id="A0A841L549"/>
<dbReference type="InterPro" id="IPR038444">
    <property type="entry name" value="DUF465_sf"/>
</dbReference>
<organism evidence="1 2">
    <name type="scientific">Polymorphobacter multimanifer</name>
    <dbReference type="NCBI Taxonomy" id="1070431"/>
    <lineage>
        <taxon>Bacteria</taxon>
        <taxon>Pseudomonadati</taxon>
        <taxon>Pseudomonadota</taxon>
        <taxon>Alphaproteobacteria</taxon>
        <taxon>Sphingomonadales</taxon>
        <taxon>Sphingosinicellaceae</taxon>
        <taxon>Polymorphobacter</taxon>
    </lineage>
</organism>
<dbReference type="RefSeq" id="WP_184199569.1">
    <property type="nucleotide sequence ID" value="NZ_JACIIV010000014.1"/>
</dbReference>
<dbReference type="Proteomes" id="UP000538147">
    <property type="component" value="Unassembled WGS sequence"/>
</dbReference>
<comment type="caution">
    <text evidence="1">The sequence shown here is derived from an EMBL/GenBank/DDBJ whole genome shotgun (WGS) entry which is preliminary data.</text>
</comment>